<comment type="pathway">
    <text evidence="4">Protein modification; peptidyl-diphthamide biosynthesis.</text>
</comment>
<feature type="compositionally biased region" description="Polar residues" evidence="12">
    <location>
        <begin position="54"/>
        <end position="65"/>
    </location>
</feature>
<feature type="region of interest" description="Disordered" evidence="12">
    <location>
        <begin position="52"/>
        <end position="80"/>
    </location>
</feature>
<dbReference type="PROSITE" id="PS50076">
    <property type="entry name" value="DNAJ_2"/>
    <property type="match status" value="1"/>
</dbReference>
<dbReference type="Proteomes" id="UP001148312">
    <property type="component" value="Unassembled WGS sequence"/>
</dbReference>
<keyword evidence="7" id="KW-0963">Cytoplasm</keyword>
<reference evidence="15" key="2">
    <citation type="journal article" date="2023" name="IMA Fungus">
        <title>Comparative genomic study of the Penicillium genus elucidates a diverse pangenome and 15 lateral gene transfer events.</title>
        <authorList>
            <person name="Petersen C."/>
            <person name="Sorensen T."/>
            <person name="Nielsen M.R."/>
            <person name="Sondergaard T.E."/>
            <person name="Sorensen J.L."/>
            <person name="Fitzpatrick D.A."/>
            <person name="Frisvad J.C."/>
            <person name="Nielsen K.L."/>
        </authorList>
    </citation>
    <scope>NUCLEOTIDE SEQUENCE</scope>
    <source>
        <strain evidence="15">IBT 30728</strain>
    </source>
</reference>
<keyword evidence="10" id="KW-0408">Iron</keyword>
<evidence type="ECO:0000256" key="5">
    <source>
        <dbReference type="ARBA" id="ARBA00006169"/>
    </source>
</evidence>
<dbReference type="RefSeq" id="XP_056788123.1">
    <property type="nucleotide sequence ID" value="XM_056936188.1"/>
</dbReference>
<comment type="similarity">
    <text evidence="5">Belongs to the DPH4 family.</text>
</comment>
<evidence type="ECO:0000259" key="13">
    <source>
        <dbReference type="PROSITE" id="PS50076"/>
    </source>
</evidence>
<dbReference type="PROSITE" id="PS51074">
    <property type="entry name" value="DPH_MB"/>
    <property type="match status" value="1"/>
</dbReference>
<dbReference type="FunFam" id="3.10.660.10:FF:000006">
    <property type="entry name" value="Diphthamide biosynthesis protein 4"/>
    <property type="match status" value="1"/>
</dbReference>
<comment type="caution">
    <text evidence="15">The sequence shown here is derived from an EMBL/GenBank/DDBJ whole genome shotgun (WGS) entry which is preliminary data.</text>
</comment>
<reference evidence="15" key="1">
    <citation type="submission" date="2022-12" db="EMBL/GenBank/DDBJ databases">
        <authorList>
            <person name="Petersen C."/>
        </authorList>
    </citation>
    <scope>NUCLEOTIDE SEQUENCE</scope>
    <source>
        <strain evidence="15">IBT 30728</strain>
    </source>
</reference>
<evidence type="ECO:0000256" key="2">
    <source>
        <dbReference type="ARBA" id="ARBA00004123"/>
    </source>
</evidence>
<dbReference type="PANTHER" id="PTHR21454">
    <property type="entry name" value="DPH3 HOMOLOG-RELATED"/>
    <property type="match status" value="1"/>
</dbReference>
<feature type="domain" description="DPH-type MB" evidence="14">
    <location>
        <begin position="127"/>
        <end position="194"/>
    </location>
</feature>
<dbReference type="GO" id="GO:0046872">
    <property type="term" value="F:metal ion binding"/>
    <property type="evidence" value="ECO:0007669"/>
    <property type="project" value="UniProtKB-KW"/>
</dbReference>
<dbReference type="GO" id="GO:0005737">
    <property type="term" value="C:cytoplasm"/>
    <property type="evidence" value="ECO:0007669"/>
    <property type="project" value="UniProtKB-SubCell"/>
</dbReference>
<dbReference type="SMART" id="SM00271">
    <property type="entry name" value="DnaJ"/>
    <property type="match status" value="1"/>
</dbReference>
<evidence type="ECO:0000256" key="3">
    <source>
        <dbReference type="ARBA" id="ARBA00004496"/>
    </source>
</evidence>
<dbReference type="EMBL" id="JAPWDQ010000009">
    <property type="protein sequence ID" value="KAJ5480693.1"/>
    <property type="molecule type" value="Genomic_DNA"/>
</dbReference>
<evidence type="ECO:0000256" key="1">
    <source>
        <dbReference type="ARBA" id="ARBA00003474"/>
    </source>
</evidence>
<dbReference type="Gene3D" id="3.10.660.10">
    <property type="entry name" value="DPH Zinc finger"/>
    <property type="match status" value="1"/>
</dbReference>
<organism evidence="15 16">
    <name type="scientific">Penicillium diatomitis</name>
    <dbReference type="NCBI Taxonomy" id="2819901"/>
    <lineage>
        <taxon>Eukaryota</taxon>
        <taxon>Fungi</taxon>
        <taxon>Dikarya</taxon>
        <taxon>Ascomycota</taxon>
        <taxon>Pezizomycotina</taxon>
        <taxon>Eurotiomycetes</taxon>
        <taxon>Eurotiomycetidae</taxon>
        <taxon>Eurotiales</taxon>
        <taxon>Aspergillaceae</taxon>
        <taxon>Penicillium</taxon>
    </lineage>
</organism>
<gene>
    <name evidence="15" type="ORF">N7539_006587</name>
</gene>
<evidence type="ECO:0000256" key="8">
    <source>
        <dbReference type="ARBA" id="ARBA00022723"/>
    </source>
</evidence>
<dbReference type="SUPFAM" id="SSF144217">
    <property type="entry name" value="CSL zinc finger"/>
    <property type="match status" value="1"/>
</dbReference>
<evidence type="ECO:0000256" key="11">
    <source>
        <dbReference type="ARBA" id="ARBA00023242"/>
    </source>
</evidence>
<dbReference type="InterPro" id="IPR036671">
    <property type="entry name" value="DPH_MB_sf"/>
</dbReference>
<dbReference type="GO" id="GO:0005634">
    <property type="term" value="C:nucleus"/>
    <property type="evidence" value="ECO:0007669"/>
    <property type="project" value="UniProtKB-SubCell"/>
</dbReference>
<proteinExistence type="inferred from homology"/>
<evidence type="ECO:0000259" key="14">
    <source>
        <dbReference type="PROSITE" id="PS51074"/>
    </source>
</evidence>
<keyword evidence="16" id="KW-1185">Reference proteome</keyword>
<evidence type="ECO:0000256" key="12">
    <source>
        <dbReference type="SAM" id="MobiDB-lite"/>
    </source>
</evidence>
<dbReference type="InterPro" id="IPR001623">
    <property type="entry name" value="DnaJ_domain"/>
</dbReference>
<protein>
    <recommendedName>
        <fullName evidence="6">Diphthamide biosynthesis protein 4</fullName>
    </recommendedName>
</protein>
<evidence type="ECO:0000313" key="16">
    <source>
        <dbReference type="Proteomes" id="UP001148312"/>
    </source>
</evidence>
<dbReference type="GeneID" id="81626437"/>
<evidence type="ECO:0000256" key="4">
    <source>
        <dbReference type="ARBA" id="ARBA00005156"/>
    </source>
</evidence>
<dbReference type="SUPFAM" id="SSF46565">
    <property type="entry name" value="Chaperone J-domain"/>
    <property type="match status" value="1"/>
</dbReference>
<sequence length="199" mass="22020">MPGMSSTQADHYQTLGLPFTTSFATLSKQEIKIAYHRALLKNHPDKASTIALPETTQLGTPTSRPSIPPTGTPEKSPNPRIYTIDEITTAYKTLSDATLRAEYDRTLRLDRAKLAEREKTGDVFHTGLEIVDLEDLACDEDGVDARGACWYRGCRCGDERGFLVTEQELEKEADHGEIVVGCRGCSLWLKVLFAVEDDG</sequence>
<dbReference type="InterPro" id="IPR044248">
    <property type="entry name" value="DPH3/4-like"/>
</dbReference>
<evidence type="ECO:0000256" key="7">
    <source>
        <dbReference type="ARBA" id="ARBA00022490"/>
    </source>
</evidence>
<dbReference type="AlphaFoldDB" id="A0A9W9X1G0"/>
<accession>A0A9W9X1G0</accession>
<dbReference type="Pfam" id="PF05207">
    <property type="entry name" value="Zn_ribbon_CSL"/>
    <property type="match status" value="1"/>
</dbReference>
<evidence type="ECO:0000313" key="15">
    <source>
        <dbReference type="EMBL" id="KAJ5480693.1"/>
    </source>
</evidence>
<dbReference type="PANTHER" id="PTHR21454:SF46">
    <property type="entry name" value="DIPHTHAMIDE BIOSYNTHESIS PROTEIN 4"/>
    <property type="match status" value="1"/>
</dbReference>
<comment type="subcellular location">
    <subcellularLocation>
        <location evidence="3">Cytoplasm</location>
    </subcellularLocation>
    <subcellularLocation>
        <location evidence="2">Nucleus</location>
    </subcellularLocation>
</comment>
<comment type="function">
    <text evidence="1">Required for the first step of diphthamide biosynthesis, the transfer of 3-amino-3-carboxypropyl from S-adenosyl-L-methionine to a histidine residue. Diphthamide is a post-translational modification of histidine which occurs in elongation factor 2.</text>
</comment>
<dbReference type="GO" id="GO:0017183">
    <property type="term" value="P:protein histidyl modification to diphthamide"/>
    <property type="evidence" value="ECO:0007669"/>
    <property type="project" value="InterPro"/>
</dbReference>
<dbReference type="Gene3D" id="1.10.287.110">
    <property type="entry name" value="DnaJ domain"/>
    <property type="match status" value="1"/>
</dbReference>
<keyword evidence="9" id="KW-0862">Zinc</keyword>
<evidence type="ECO:0000256" key="9">
    <source>
        <dbReference type="ARBA" id="ARBA00022833"/>
    </source>
</evidence>
<feature type="domain" description="J" evidence="13">
    <location>
        <begin position="10"/>
        <end position="107"/>
    </location>
</feature>
<dbReference type="InterPro" id="IPR036869">
    <property type="entry name" value="J_dom_sf"/>
</dbReference>
<name>A0A9W9X1G0_9EURO</name>
<evidence type="ECO:0000256" key="10">
    <source>
        <dbReference type="ARBA" id="ARBA00023004"/>
    </source>
</evidence>
<dbReference type="CDD" id="cd06257">
    <property type="entry name" value="DnaJ"/>
    <property type="match status" value="1"/>
</dbReference>
<keyword evidence="11" id="KW-0539">Nucleus</keyword>
<evidence type="ECO:0000256" key="6">
    <source>
        <dbReference type="ARBA" id="ARBA00021797"/>
    </source>
</evidence>
<keyword evidence="8" id="KW-0479">Metal-binding</keyword>
<dbReference type="InterPro" id="IPR007872">
    <property type="entry name" value="DPH_MB_dom"/>
</dbReference>